<evidence type="ECO:0000313" key="4">
    <source>
        <dbReference type="Proteomes" id="UP000014174"/>
    </source>
</evidence>
<comment type="caution">
    <text evidence="3">The sequence shown here is derived from an EMBL/GenBank/DDBJ whole genome shotgun (WGS) entry which is preliminary data.</text>
</comment>
<organism evidence="3 4">
    <name type="scientific">Arcticibacter svalbardensis MN12-7</name>
    <dbReference type="NCBI Taxonomy" id="1150600"/>
    <lineage>
        <taxon>Bacteria</taxon>
        <taxon>Pseudomonadati</taxon>
        <taxon>Bacteroidota</taxon>
        <taxon>Sphingobacteriia</taxon>
        <taxon>Sphingobacteriales</taxon>
        <taxon>Sphingobacteriaceae</taxon>
        <taxon>Arcticibacter</taxon>
    </lineage>
</organism>
<feature type="compositionally biased region" description="Basic and acidic residues" evidence="1">
    <location>
        <begin position="40"/>
        <end position="81"/>
    </location>
</feature>
<evidence type="ECO:0000256" key="1">
    <source>
        <dbReference type="SAM" id="MobiDB-lite"/>
    </source>
</evidence>
<reference evidence="3 4" key="1">
    <citation type="journal article" date="2013" name="Genome Announc.">
        <title>Draft Genome Sequence of Arcticibacter svalbardensis Strain MN12-7T, a Member of the Family Sphingobacteriaceae Isolated from an Arctic Soil Sample.</title>
        <authorList>
            <person name="Shivaji S."/>
            <person name="Ara S."/>
            <person name="Prasad S."/>
            <person name="Manasa B.P."/>
            <person name="Begum Z."/>
            <person name="Singh A."/>
            <person name="Kumar Pinnaka A."/>
        </authorList>
    </citation>
    <scope>NUCLEOTIDE SEQUENCE [LARGE SCALE GENOMIC DNA]</scope>
    <source>
        <strain evidence="3 4">MN12-7</strain>
    </source>
</reference>
<dbReference type="Proteomes" id="UP000014174">
    <property type="component" value="Unassembled WGS sequence"/>
</dbReference>
<dbReference type="OrthoDB" id="9860298at2"/>
<dbReference type="STRING" id="1150600.ADIARSV_1098"/>
<feature type="region of interest" description="Disordered" evidence="1">
    <location>
        <begin position="35"/>
        <end position="81"/>
    </location>
</feature>
<keyword evidence="4" id="KW-1185">Reference proteome</keyword>
<feature type="signal peptide" evidence="2">
    <location>
        <begin position="1"/>
        <end position="33"/>
    </location>
</feature>
<accession>R9GW82</accession>
<evidence type="ECO:0000256" key="2">
    <source>
        <dbReference type="SAM" id="SignalP"/>
    </source>
</evidence>
<gene>
    <name evidence="3" type="ORF">ADIARSV_1098</name>
</gene>
<proteinExistence type="predicted"/>
<dbReference type="EMBL" id="AQPN01000043">
    <property type="protein sequence ID" value="EOR95785.1"/>
    <property type="molecule type" value="Genomic_DNA"/>
</dbReference>
<sequence>MMNFVYLMNKTFKRTFTYLLIGVLTTYAFISQAAVQQDSKGGKQENKSEQTQRKDDSKKQVKEVPKSRKQDRPEPVRQQKK</sequence>
<dbReference type="AlphaFoldDB" id="R9GW82"/>
<feature type="chain" id="PRO_5004472368" evidence="2">
    <location>
        <begin position="34"/>
        <end position="81"/>
    </location>
</feature>
<keyword evidence="2" id="KW-0732">Signal</keyword>
<evidence type="ECO:0000313" key="3">
    <source>
        <dbReference type="EMBL" id="EOR95785.1"/>
    </source>
</evidence>
<protein>
    <submittedName>
        <fullName evidence="3">Uncharacterized protein</fullName>
    </submittedName>
</protein>
<name>R9GW82_9SPHI</name>